<keyword evidence="1" id="KW-0812">Transmembrane</keyword>
<dbReference type="Proteomes" id="UP000193827">
    <property type="component" value="Unassembled WGS sequence"/>
</dbReference>
<dbReference type="RefSeq" id="WP_139837700.1">
    <property type="nucleotide sequence ID" value="NZ_FWFL01000002.1"/>
</dbReference>
<proteinExistence type="predicted"/>
<keyword evidence="1" id="KW-0472">Membrane</keyword>
<feature type="transmembrane region" description="Helical" evidence="1">
    <location>
        <begin position="92"/>
        <end position="113"/>
    </location>
</feature>
<dbReference type="InterPro" id="IPR037185">
    <property type="entry name" value="EmrE-like"/>
</dbReference>
<evidence type="ECO:0000313" key="3">
    <source>
        <dbReference type="EMBL" id="SLN21370.1"/>
    </source>
</evidence>
<keyword evidence="1" id="KW-1133">Transmembrane helix</keyword>
<feature type="transmembrane region" description="Helical" evidence="1">
    <location>
        <begin position="266"/>
        <end position="284"/>
    </location>
</feature>
<reference evidence="3 4" key="1">
    <citation type="submission" date="2017-03" db="EMBL/GenBank/DDBJ databases">
        <authorList>
            <person name="Afonso C.L."/>
            <person name="Miller P.J."/>
            <person name="Scott M.A."/>
            <person name="Spackman E."/>
            <person name="Goraichik I."/>
            <person name="Dimitrov K.M."/>
            <person name="Suarez D.L."/>
            <person name="Swayne D.E."/>
        </authorList>
    </citation>
    <scope>NUCLEOTIDE SEQUENCE [LARGE SCALE GENOMIC DNA]</scope>
    <source>
        <strain evidence="3 4">CECT 8287</strain>
    </source>
</reference>
<feature type="transmembrane region" description="Helical" evidence="1">
    <location>
        <begin position="240"/>
        <end position="260"/>
    </location>
</feature>
<evidence type="ECO:0000259" key="2">
    <source>
        <dbReference type="Pfam" id="PF00892"/>
    </source>
</evidence>
<dbReference type="Pfam" id="PF00892">
    <property type="entry name" value="EamA"/>
    <property type="match status" value="1"/>
</dbReference>
<dbReference type="EMBL" id="FWFL01000002">
    <property type="protein sequence ID" value="SLN21370.1"/>
    <property type="molecule type" value="Genomic_DNA"/>
</dbReference>
<feature type="domain" description="EamA" evidence="2">
    <location>
        <begin position="148"/>
        <end position="280"/>
    </location>
</feature>
<feature type="transmembrane region" description="Helical" evidence="1">
    <location>
        <begin position="180"/>
        <end position="198"/>
    </location>
</feature>
<feature type="transmembrane region" description="Helical" evidence="1">
    <location>
        <begin position="210"/>
        <end position="233"/>
    </location>
</feature>
<feature type="transmembrane region" description="Helical" evidence="1">
    <location>
        <begin position="143"/>
        <end position="168"/>
    </location>
</feature>
<protein>
    <submittedName>
        <fullName evidence="3">EamA-like transporter family protein</fullName>
    </submittedName>
</protein>
<feature type="transmembrane region" description="Helical" evidence="1">
    <location>
        <begin position="120"/>
        <end position="137"/>
    </location>
</feature>
<feature type="transmembrane region" description="Helical" evidence="1">
    <location>
        <begin position="39"/>
        <end position="58"/>
    </location>
</feature>
<evidence type="ECO:0000256" key="1">
    <source>
        <dbReference type="SAM" id="Phobius"/>
    </source>
</evidence>
<keyword evidence="4" id="KW-1185">Reference proteome</keyword>
<accession>A0A1Y5RN32</accession>
<dbReference type="AlphaFoldDB" id="A0A1Y5RN32"/>
<name>A0A1Y5RN32_9RHOB</name>
<feature type="transmembrane region" description="Helical" evidence="1">
    <location>
        <begin position="7"/>
        <end position="27"/>
    </location>
</feature>
<dbReference type="OrthoDB" id="7340103at2"/>
<sequence length="293" mass="30451">MVSENPLTPVLLAFFAAALWGIWWIPIRYLEHLGLDGSWGGVAMNSGAFLAALIWVVFSPASFRVGLHAILGAGLVGVAVTTYSTAITMSEVVRVILLFYLAPAWSKIIEWVFMGRGWHWSSTLTVAASLGGAYLVLGGQVSLAAIGLGDLLAVLSGMAWAAGAALIFTSTRSSPTMLTMVTAISATLFGLCFVWLGVGTSLSGGSTGNGMATGAVFGAIYVLPIMALTLWSAQRLSPSVISFLLTAEILSGVLTGALFLDEPFGPQQVAGACMIFLAAVAEVLPGTMRKISG</sequence>
<dbReference type="InterPro" id="IPR000620">
    <property type="entry name" value="EamA_dom"/>
</dbReference>
<organism evidence="3 4">
    <name type="scientific">Roseovarius litorisediminis</name>
    <dbReference type="NCBI Taxonomy" id="1312363"/>
    <lineage>
        <taxon>Bacteria</taxon>
        <taxon>Pseudomonadati</taxon>
        <taxon>Pseudomonadota</taxon>
        <taxon>Alphaproteobacteria</taxon>
        <taxon>Rhodobacterales</taxon>
        <taxon>Roseobacteraceae</taxon>
        <taxon>Roseovarius</taxon>
    </lineage>
</organism>
<evidence type="ECO:0000313" key="4">
    <source>
        <dbReference type="Proteomes" id="UP000193827"/>
    </source>
</evidence>
<dbReference type="GO" id="GO:0016020">
    <property type="term" value="C:membrane"/>
    <property type="evidence" value="ECO:0007669"/>
    <property type="project" value="InterPro"/>
</dbReference>
<dbReference type="SUPFAM" id="SSF103481">
    <property type="entry name" value="Multidrug resistance efflux transporter EmrE"/>
    <property type="match status" value="1"/>
</dbReference>
<gene>
    <name evidence="3" type="ORF">PEL8287_00909</name>
</gene>
<feature type="transmembrane region" description="Helical" evidence="1">
    <location>
        <begin position="65"/>
        <end position="86"/>
    </location>
</feature>